<dbReference type="AlphaFoldDB" id="A0A9W6NAC7"/>
<keyword evidence="2" id="KW-0802">TPR repeat</keyword>
<dbReference type="GO" id="GO:0046872">
    <property type="term" value="F:metal ion binding"/>
    <property type="evidence" value="ECO:0007669"/>
    <property type="project" value="UniProtKB-KW"/>
</dbReference>
<keyword evidence="1" id="KW-0479">Metal-binding</keyword>
<reference evidence="4" key="1">
    <citation type="journal article" date="2014" name="Int. J. Syst. Evol. Microbiol.">
        <title>Complete genome sequence of Corynebacterium casei LMG S-19264T (=DSM 44701T), isolated from a smear-ripened cheese.</title>
        <authorList>
            <consortium name="US DOE Joint Genome Institute (JGI-PGF)"/>
            <person name="Walter F."/>
            <person name="Albersmeier A."/>
            <person name="Kalinowski J."/>
            <person name="Ruckert C."/>
        </authorList>
    </citation>
    <scope>NUCLEOTIDE SEQUENCE</scope>
    <source>
        <strain evidence="4">VKM B-2789</strain>
    </source>
</reference>
<dbReference type="InterPro" id="IPR029068">
    <property type="entry name" value="Glyas_Bleomycin-R_OHBP_Dase"/>
</dbReference>
<dbReference type="InterPro" id="IPR018146">
    <property type="entry name" value="Glyoxalase_1_CS"/>
</dbReference>
<dbReference type="InterPro" id="IPR019734">
    <property type="entry name" value="TPR_rpt"/>
</dbReference>
<dbReference type="PROSITE" id="PS50005">
    <property type="entry name" value="TPR"/>
    <property type="match status" value="1"/>
</dbReference>
<evidence type="ECO:0000313" key="5">
    <source>
        <dbReference type="Proteomes" id="UP001143330"/>
    </source>
</evidence>
<dbReference type="EMBL" id="BSFM01000006">
    <property type="protein sequence ID" value="GLK83336.1"/>
    <property type="molecule type" value="Genomic_DNA"/>
</dbReference>
<dbReference type="Gene3D" id="3.10.180.10">
    <property type="entry name" value="2,3-Dihydroxybiphenyl 1,2-Dioxygenase, domain 1"/>
    <property type="match status" value="2"/>
</dbReference>
<organism evidence="4 5">
    <name type="scientific">Ancylobacter defluvii</name>
    <dbReference type="NCBI Taxonomy" id="1282440"/>
    <lineage>
        <taxon>Bacteria</taxon>
        <taxon>Pseudomonadati</taxon>
        <taxon>Pseudomonadota</taxon>
        <taxon>Alphaproteobacteria</taxon>
        <taxon>Hyphomicrobiales</taxon>
        <taxon>Xanthobacteraceae</taxon>
        <taxon>Ancylobacter</taxon>
    </lineage>
</organism>
<feature type="domain" description="VOC" evidence="3">
    <location>
        <begin position="55"/>
        <end position="171"/>
    </location>
</feature>
<dbReference type="Pfam" id="PF00903">
    <property type="entry name" value="Glyoxalase"/>
    <property type="match status" value="2"/>
</dbReference>
<comment type="caution">
    <text evidence="4">The sequence shown here is derived from an EMBL/GenBank/DDBJ whole genome shotgun (WGS) entry which is preliminary data.</text>
</comment>
<evidence type="ECO:0000259" key="3">
    <source>
        <dbReference type="PROSITE" id="PS51819"/>
    </source>
</evidence>
<dbReference type="Proteomes" id="UP001143330">
    <property type="component" value="Unassembled WGS sequence"/>
</dbReference>
<dbReference type="InterPro" id="IPR037523">
    <property type="entry name" value="VOC_core"/>
</dbReference>
<dbReference type="PANTHER" id="PTHR43279:SF1">
    <property type="entry name" value="CATECHOL-2,3-DIOXYGENASE"/>
    <property type="match status" value="1"/>
</dbReference>
<reference evidence="4" key="2">
    <citation type="submission" date="2023-01" db="EMBL/GenBank/DDBJ databases">
        <authorList>
            <person name="Sun Q."/>
            <person name="Evtushenko L."/>
        </authorList>
    </citation>
    <scope>NUCLEOTIDE SEQUENCE</scope>
    <source>
        <strain evidence="4">VKM B-2789</strain>
    </source>
</reference>
<keyword evidence="5" id="KW-1185">Reference proteome</keyword>
<dbReference type="InterPro" id="IPR006311">
    <property type="entry name" value="TAT_signal"/>
</dbReference>
<keyword evidence="4" id="KW-0560">Oxidoreductase</keyword>
<dbReference type="RefSeq" id="WP_213366863.1">
    <property type="nucleotide sequence ID" value="NZ_BSFM01000006.1"/>
</dbReference>
<name>A0A9W6NAC7_9HYPH</name>
<feature type="repeat" description="TPR" evidence="2">
    <location>
        <begin position="210"/>
        <end position="243"/>
    </location>
</feature>
<gene>
    <name evidence="4" type="ORF">GCM10017653_14050</name>
</gene>
<accession>A0A9W6NAC7</accession>
<dbReference type="InterPro" id="IPR004360">
    <property type="entry name" value="Glyas_Fos-R_dOase_dom"/>
</dbReference>
<proteinExistence type="predicted"/>
<dbReference type="SUPFAM" id="SSF54593">
    <property type="entry name" value="Glyoxalase/Bleomycin resistance protein/Dihydroxybiphenyl dioxygenase"/>
    <property type="match status" value="2"/>
</dbReference>
<protein>
    <submittedName>
        <fullName evidence="4">Ring-cleavage extradiol dioxygenase</fullName>
    </submittedName>
</protein>
<sequence length="329" mass="34788">MITRRGMLKLAGIAGAAAALEGALRMEGALAAGETTGTPPPAAVALPFALTTPAHIDAAALRVRDLATVSAYYRQVLGLEILARTADGEVLGAGGVPLLHLIHAPAAPGPEPGSAGLFHVAYLMPSREDLARWLVHAARIDVPVDGLADHNVSEAIYLSDPEGNGIEVYADRPRASWRWRDGLVTMGTQALDVDAIVALTDRSVDSYRAAPAGLRIGHVHLRVGEVEAARGFYQTALGLDATRPERPDAAFLSSGGYHHHVAVNSWQSLGAPMRRPGELGLDWFAMKVGDFRLYSGQRARLTGLGTVTETAGGIEARDPWGTTVRLRPA</sequence>
<dbReference type="PANTHER" id="PTHR43279">
    <property type="entry name" value="CATECHOL-2,3-DIOXYGENASE"/>
    <property type="match status" value="1"/>
</dbReference>
<dbReference type="PROSITE" id="PS51819">
    <property type="entry name" value="VOC"/>
    <property type="match status" value="2"/>
</dbReference>
<dbReference type="GO" id="GO:0004462">
    <property type="term" value="F:lactoylglutathione lyase activity"/>
    <property type="evidence" value="ECO:0007669"/>
    <property type="project" value="InterPro"/>
</dbReference>
<dbReference type="GO" id="GO:0051213">
    <property type="term" value="F:dioxygenase activity"/>
    <property type="evidence" value="ECO:0007669"/>
    <property type="project" value="UniProtKB-KW"/>
</dbReference>
<dbReference type="PROSITE" id="PS51318">
    <property type="entry name" value="TAT"/>
    <property type="match status" value="1"/>
</dbReference>
<keyword evidence="4" id="KW-0223">Dioxygenase</keyword>
<feature type="domain" description="VOC" evidence="3">
    <location>
        <begin position="215"/>
        <end position="329"/>
    </location>
</feature>
<evidence type="ECO:0000313" key="4">
    <source>
        <dbReference type="EMBL" id="GLK83336.1"/>
    </source>
</evidence>
<evidence type="ECO:0000256" key="2">
    <source>
        <dbReference type="PROSITE-ProRule" id="PRU00339"/>
    </source>
</evidence>
<evidence type="ECO:0000256" key="1">
    <source>
        <dbReference type="ARBA" id="ARBA00022723"/>
    </source>
</evidence>
<dbReference type="PROSITE" id="PS00934">
    <property type="entry name" value="GLYOXALASE_I_1"/>
    <property type="match status" value="1"/>
</dbReference>